<accession>A0A7X9XDA2</accession>
<dbReference type="Proteomes" id="UP000576082">
    <property type="component" value="Unassembled WGS sequence"/>
</dbReference>
<proteinExistence type="predicted"/>
<gene>
    <name evidence="1" type="ORF">HHU12_31020</name>
</gene>
<sequence>MRLSINIKLILIFALLSCEKVQQIDYELLANKNWYFCRTDEECEELKYDYLEGGILKLTYNEYDSTKSVSFINANTSIVVDSISVLPEVYGQNEISVILLH</sequence>
<dbReference type="AlphaFoldDB" id="A0A7X9XDA2"/>
<dbReference type="EMBL" id="JABANE010000160">
    <property type="protein sequence ID" value="NME72434.1"/>
    <property type="molecule type" value="Genomic_DNA"/>
</dbReference>
<evidence type="ECO:0000313" key="2">
    <source>
        <dbReference type="Proteomes" id="UP000576082"/>
    </source>
</evidence>
<organism evidence="1 2">
    <name type="scientific">Flammeovirga aprica JL-4</name>
    <dbReference type="NCBI Taxonomy" id="694437"/>
    <lineage>
        <taxon>Bacteria</taxon>
        <taxon>Pseudomonadati</taxon>
        <taxon>Bacteroidota</taxon>
        <taxon>Cytophagia</taxon>
        <taxon>Cytophagales</taxon>
        <taxon>Flammeovirgaceae</taxon>
        <taxon>Flammeovirga</taxon>
    </lineage>
</organism>
<reference evidence="1 2" key="1">
    <citation type="submission" date="2020-04" db="EMBL/GenBank/DDBJ databases">
        <title>Flammeovirga sp. SR4, a novel species isolated from seawater.</title>
        <authorList>
            <person name="Wang X."/>
        </authorList>
    </citation>
    <scope>NUCLEOTIDE SEQUENCE [LARGE SCALE GENOMIC DNA]</scope>
    <source>
        <strain evidence="1 2">ATCC 23126</strain>
    </source>
</reference>
<evidence type="ECO:0000313" key="1">
    <source>
        <dbReference type="EMBL" id="NME72434.1"/>
    </source>
</evidence>
<keyword evidence="2" id="KW-1185">Reference proteome</keyword>
<name>A0A7X9XDA2_9BACT</name>
<comment type="caution">
    <text evidence="1">The sequence shown here is derived from an EMBL/GenBank/DDBJ whole genome shotgun (WGS) entry which is preliminary data.</text>
</comment>
<protein>
    <submittedName>
        <fullName evidence="1">Uncharacterized protein</fullName>
    </submittedName>
</protein>
<dbReference type="RefSeq" id="WP_169660626.1">
    <property type="nucleotide sequence ID" value="NZ_JABANE010000160.1"/>
</dbReference>